<sequence>MRKNKGVALALMASMIGVVGCSSNSVSNSNSPAASAYTGSSSPKAQENITITTARTLGSDYVFMNGEDINNNVHTKWAKEKLGITLKELWDVPTADAYTTKLRLTLTTNDQLPDVFVLTDENLIANLMESGKVKDISADFEKYASERIKKLYADNNSVFNQVKKGNQVLALPLLAGGDSTNPVLWVRQDWLDKLNLKAPKTLDEFEKVMDAFTNNDPDGNGKKDTFGFAVSGKNGYSNWMSDASFIFGASSGKFIPNMWYKGDDGTLKYGSVQPEMKQGLAKLQDWFKKGYLDPELAANDEVKATEAFVQGKAGMVAAPNYSKTWPLGDVKKASPNAKLGVYPLPTGVDGKSARYQGPVNEKRVMMFNKDFKYMDAFFKYLDRIYDFQYETGDFKLGWYENYDYAMVDGKPVYDGKKFPTPVDKLPTPAKYTLFGNSPDIPFKLSTDADYIAKGGEPKTRQQISLAQSGKDDVGVIAKAINFQLKNTNAPSLFNGSPTETMKNKGDSLKTMELEAYTKIIYGKDPLDKFDSFVADWKSKGGDQVTKEVNDWYKSIGGK</sequence>
<dbReference type="RefSeq" id="WP_314796713.1">
    <property type="nucleotide sequence ID" value="NZ_CP130319.1"/>
</dbReference>
<dbReference type="Gene3D" id="3.40.190.10">
    <property type="entry name" value="Periplasmic binding protein-like II"/>
    <property type="match status" value="3"/>
</dbReference>
<feature type="chain" id="PRO_5041704549" evidence="1">
    <location>
        <begin position="21"/>
        <end position="558"/>
    </location>
</feature>
<dbReference type="EMBL" id="CP130319">
    <property type="protein sequence ID" value="WNR42890.1"/>
    <property type="molecule type" value="Genomic_DNA"/>
</dbReference>
<organism evidence="2 3">
    <name type="scientific">Paenibacillus roseopurpureus</name>
    <dbReference type="NCBI Taxonomy" id="2918901"/>
    <lineage>
        <taxon>Bacteria</taxon>
        <taxon>Bacillati</taxon>
        <taxon>Bacillota</taxon>
        <taxon>Bacilli</taxon>
        <taxon>Bacillales</taxon>
        <taxon>Paenibacillaceae</taxon>
        <taxon>Paenibacillus</taxon>
    </lineage>
</organism>
<keyword evidence="3" id="KW-1185">Reference proteome</keyword>
<dbReference type="InterPro" id="IPR050490">
    <property type="entry name" value="Bact_solute-bd_prot1"/>
</dbReference>
<dbReference type="AlphaFoldDB" id="A0AA96RIJ8"/>
<evidence type="ECO:0000313" key="2">
    <source>
        <dbReference type="EMBL" id="WNR42890.1"/>
    </source>
</evidence>
<dbReference type="SUPFAM" id="SSF53850">
    <property type="entry name" value="Periplasmic binding protein-like II"/>
    <property type="match status" value="1"/>
</dbReference>
<evidence type="ECO:0000256" key="1">
    <source>
        <dbReference type="SAM" id="SignalP"/>
    </source>
</evidence>
<dbReference type="PROSITE" id="PS51257">
    <property type="entry name" value="PROKAR_LIPOPROTEIN"/>
    <property type="match status" value="1"/>
</dbReference>
<feature type="signal peptide" evidence="1">
    <location>
        <begin position="1"/>
        <end position="20"/>
    </location>
</feature>
<name>A0AA96RIJ8_9BACL</name>
<dbReference type="PANTHER" id="PTHR43649:SF12">
    <property type="entry name" value="DIACETYLCHITOBIOSE BINDING PROTEIN DASA"/>
    <property type="match status" value="1"/>
</dbReference>
<keyword evidence="1" id="KW-0732">Signal</keyword>
<protein>
    <submittedName>
        <fullName evidence="2">ABC transporter substrate-binding protein</fullName>
    </submittedName>
</protein>
<accession>A0AA96RIJ8</accession>
<dbReference type="Proteomes" id="UP001304650">
    <property type="component" value="Chromosome"/>
</dbReference>
<proteinExistence type="predicted"/>
<dbReference type="PANTHER" id="PTHR43649">
    <property type="entry name" value="ARABINOSE-BINDING PROTEIN-RELATED"/>
    <property type="match status" value="1"/>
</dbReference>
<dbReference type="KEGG" id="proo:MJB10_17415"/>
<reference evidence="2" key="1">
    <citation type="submission" date="2022-02" db="EMBL/GenBank/DDBJ databases">
        <title>Paenibacillus sp. MBLB1832 Whole Genome Shotgun Sequencing.</title>
        <authorList>
            <person name="Hwang C.Y."/>
            <person name="Cho E.-S."/>
            <person name="Seo M.-J."/>
        </authorList>
    </citation>
    <scope>NUCLEOTIDE SEQUENCE</scope>
    <source>
        <strain evidence="2">MBLB1832</strain>
    </source>
</reference>
<evidence type="ECO:0000313" key="3">
    <source>
        <dbReference type="Proteomes" id="UP001304650"/>
    </source>
</evidence>
<gene>
    <name evidence="2" type="ORF">MJB10_17415</name>
</gene>